<evidence type="ECO:0000256" key="1">
    <source>
        <dbReference type="SAM" id="Phobius"/>
    </source>
</evidence>
<evidence type="ECO:0000313" key="3">
    <source>
        <dbReference type="Proteomes" id="UP001324115"/>
    </source>
</evidence>
<gene>
    <name evidence="2" type="ORF">RGQ29_002224</name>
</gene>
<dbReference type="PANTHER" id="PTHR33740">
    <property type="entry name" value="GPI-ANCHORED ADHESIN-LIKE PROTEIN"/>
    <property type="match status" value="1"/>
</dbReference>
<evidence type="ECO:0000313" key="2">
    <source>
        <dbReference type="EMBL" id="KAK4608742.1"/>
    </source>
</evidence>
<accession>A0AAN7JFA8</accession>
<reference evidence="2 3" key="1">
    <citation type="journal article" date="2023" name="G3 (Bethesda)">
        <title>A haplotype-resolved chromosome-scale genome for Quercus rubra L. provides insights into the genetics of adaptive traits for red oak species.</title>
        <authorList>
            <person name="Kapoor B."/>
            <person name="Jenkins J."/>
            <person name="Schmutz J."/>
            <person name="Zhebentyayeva T."/>
            <person name="Kuelheim C."/>
            <person name="Coggeshall M."/>
            <person name="Heim C."/>
            <person name="Lasky J.R."/>
            <person name="Leites L."/>
            <person name="Islam-Faridi N."/>
            <person name="Romero-Severson J."/>
            <person name="DeLeo V.L."/>
            <person name="Lucas S.M."/>
            <person name="Lazic D."/>
            <person name="Gailing O."/>
            <person name="Carlson J."/>
            <person name="Staton M."/>
        </authorList>
    </citation>
    <scope>NUCLEOTIDE SEQUENCE [LARGE SCALE GENOMIC DNA]</scope>
    <source>
        <strain evidence="2">Pseudo-F2</strain>
    </source>
</reference>
<dbReference type="Proteomes" id="UP001324115">
    <property type="component" value="Unassembled WGS sequence"/>
</dbReference>
<comment type="caution">
    <text evidence="2">The sequence shown here is derived from an EMBL/GenBank/DDBJ whole genome shotgun (WGS) entry which is preliminary data.</text>
</comment>
<feature type="transmembrane region" description="Helical" evidence="1">
    <location>
        <begin position="96"/>
        <end position="117"/>
    </location>
</feature>
<dbReference type="EMBL" id="JAXUIC010000001">
    <property type="protein sequence ID" value="KAK4608742.1"/>
    <property type="molecule type" value="Genomic_DNA"/>
</dbReference>
<protein>
    <recommendedName>
        <fullName evidence="4">SLH domain-containing protein</fullName>
    </recommendedName>
</protein>
<keyword evidence="1" id="KW-1133">Transmembrane helix</keyword>
<dbReference type="PANTHER" id="PTHR33740:SF1">
    <property type="entry name" value="SLH DOMAIN PROTEIN"/>
    <property type="match status" value="1"/>
</dbReference>
<evidence type="ECO:0008006" key="4">
    <source>
        <dbReference type="Google" id="ProtNLM"/>
    </source>
</evidence>
<proteinExistence type="predicted"/>
<keyword evidence="1" id="KW-0812">Transmembrane</keyword>
<dbReference type="AlphaFoldDB" id="A0AAN7JFA8"/>
<name>A0AAN7JFA8_QUERU</name>
<keyword evidence="1" id="KW-0472">Membrane</keyword>
<organism evidence="2 3">
    <name type="scientific">Quercus rubra</name>
    <name type="common">Northern red oak</name>
    <name type="synonym">Quercus borealis</name>
    <dbReference type="NCBI Taxonomy" id="3512"/>
    <lineage>
        <taxon>Eukaryota</taxon>
        <taxon>Viridiplantae</taxon>
        <taxon>Streptophyta</taxon>
        <taxon>Embryophyta</taxon>
        <taxon>Tracheophyta</taxon>
        <taxon>Spermatophyta</taxon>
        <taxon>Magnoliopsida</taxon>
        <taxon>eudicotyledons</taxon>
        <taxon>Gunneridae</taxon>
        <taxon>Pentapetalae</taxon>
        <taxon>rosids</taxon>
        <taxon>fabids</taxon>
        <taxon>Fagales</taxon>
        <taxon>Fagaceae</taxon>
        <taxon>Quercus</taxon>
    </lineage>
</organism>
<keyword evidence="3" id="KW-1185">Reference proteome</keyword>
<sequence>MCSSSSTFLFVPTHNNTSSLLLLRRRIPPILCNSRHTIPIPNPRPRLHFHASLAQTDLELSWASPDQNSTTDYGGWAVIESPIPYKKKSKTGLPTLVIGGIVASLAILVAAIAHFSLPRRGLKFQFGSPLHALHGILTPTGTKDDQNETTGIAASDESDVVSGASPDGIINGAAKTVTSASMDKLERIIIPAAVDSTQQEALSILKKLKIIEDDVKADELCTRREYARWLVQLNSSLERNPKHRIFPAISLSGSTVAAFDDISVEDADFESIQCLAEAGVIPSKLSDKNSSDNNSDNQGHIYFFPESRFLSRQDLIHWKARLEYEFMPGIIEQISTKELGFLDWREISSDALAELFVDMSAGDKSIVRKVFGQSKRLQPNKPSTKAQAAVALTSGRMAEAIYIELARLEAENSARQAAMEEIRSELLDRGDIQRYWDEKLIEQKTCGFEVEKVYFSAVSDLEQEKIVQEKVFAEHLKEKAAMDCQKQLTLSLKEEVDEMSEKLAYERTLYVTEQCNLQDMRSELQNKREGLLDTKSILEAEKEALRILRSWIEDEARKSQARAKVLEEVGRRWKWVNQA</sequence>